<dbReference type="Proteomes" id="UP000789920">
    <property type="component" value="Unassembled WGS sequence"/>
</dbReference>
<evidence type="ECO:0000313" key="1">
    <source>
        <dbReference type="EMBL" id="CAG8503416.1"/>
    </source>
</evidence>
<name>A0ACA9L266_9GLOM</name>
<protein>
    <submittedName>
        <fullName evidence="1">10648_t:CDS:1</fullName>
    </submittedName>
</protein>
<proteinExistence type="predicted"/>
<gene>
    <name evidence="1" type="ORF">RPERSI_LOCUS1926</name>
</gene>
<comment type="caution">
    <text evidence="1">The sequence shown here is derived from an EMBL/GenBank/DDBJ whole genome shotgun (WGS) entry which is preliminary data.</text>
</comment>
<keyword evidence="2" id="KW-1185">Reference proteome</keyword>
<accession>A0ACA9L266</accession>
<reference evidence="1" key="1">
    <citation type="submission" date="2021-06" db="EMBL/GenBank/DDBJ databases">
        <authorList>
            <person name="Kallberg Y."/>
            <person name="Tangrot J."/>
            <person name="Rosling A."/>
        </authorList>
    </citation>
    <scope>NUCLEOTIDE SEQUENCE</scope>
    <source>
        <strain evidence="1">MA461A</strain>
    </source>
</reference>
<organism evidence="1 2">
    <name type="scientific">Racocetra persica</name>
    <dbReference type="NCBI Taxonomy" id="160502"/>
    <lineage>
        <taxon>Eukaryota</taxon>
        <taxon>Fungi</taxon>
        <taxon>Fungi incertae sedis</taxon>
        <taxon>Mucoromycota</taxon>
        <taxon>Glomeromycotina</taxon>
        <taxon>Glomeromycetes</taxon>
        <taxon>Diversisporales</taxon>
        <taxon>Gigasporaceae</taxon>
        <taxon>Racocetra</taxon>
    </lineage>
</organism>
<evidence type="ECO:0000313" key="2">
    <source>
        <dbReference type="Proteomes" id="UP000789920"/>
    </source>
</evidence>
<sequence length="115" mass="13850">MHYLIEQSITNSRMLIKILHIRQSNKSQLEHPFKSYTKLEYLINEQQLQLENILKKLDDTEEIYNSVEIKIIRQLSSELFHEHKQISNEKVKKQLKDKLKNDKDCAKQLQCLKEK</sequence>
<dbReference type="EMBL" id="CAJVQC010001959">
    <property type="protein sequence ID" value="CAG8503416.1"/>
    <property type="molecule type" value="Genomic_DNA"/>
</dbReference>